<dbReference type="SUPFAM" id="SSF75304">
    <property type="entry name" value="Amidase signature (AS) enzymes"/>
    <property type="match status" value="1"/>
</dbReference>
<keyword evidence="2" id="KW-0808">Transferase</keyword>
<evidence type="ECO:0000313" key="2">
    <source>
        <dbReference type="EMBL" id="PIT93318.1"/>
    </source>
</evidence>
<comment type="caution">
    <text evidence="2">The sequence shown here is derived from an EMBL/GenBank/DDBJ whole genome shotgun (WGS) entry which is preliminary data.</text>
</comment>
<sequence length="300" mass="33283">SIRLPAHFCGVVGLKPTYGAVSRSGLVALASSLDQIGPITRSVEDAELVFEAISGYDPYDNTSTQYEYNQTSVEEVKKLRIGLPKQYFPAELSSEVKTAVNDVISFYESQGFSISMIDMPHTEYGLAAYYIIQPAEASSNLSRFDGIRYAPVTGVERSQHDLKNLYIHNKTLGFGKETKRRIILGTYVLSSGYYDAYYKKAQEAREYIKDDFNNAFEKVDVLLSPVSPTPAFNLGEKINDPVAMYLTDILTIPTNLAGLPAISIPVKTNTHPLPIGFQLIGKHFKENDIIGLGKLYEKSL</sequence>
<accession>A0A2M6WKI8</accession>
<feature type="non-terminal residue" evidence="2">
    <location>
        <position position="1"/>
    </location>
</feature>
<dbReference type="AlphaFoldDB" id="A0A2M6WKI8"/>
<proteinExistence type="predicted"/>
<dbReference type="Gene3D" id="3.90.1300.10">
    <property type="entry name" value="Amidase signature (AS) domain"/>
    <property type="match status" value="1"/>
</dbReference>
<dbReference type="InterPro" id="IPR000120">
    <property type="entry name" value="Amidase"/>
</dbReference>
<dbReference type="Pfam" id="PF01425">
    <property type="entry name" value="Amidase"/>
    <property type="match status" value="1"/>
</dbReference>
<dbReference type="GO" id="GO:0016740">
    <property type="term" value="F:transferase activity"/>
    <property type="evidence" value="ECO:0007669"/>
    <property type="project" value="UniProtKB-KW"/>
</dbReference>
<evidence type="ECO:0000259" key="1">
    <source>
        <dbReference type="Pfam" id="PF01425"/>
    </source>
</evidence>
<gene>
    <name evidence="2" type="ORF">COU06_00365</name>
</gene>
<dbReference type="Proteomes" id="UP000229112">
    <property type="component" value="Unassembled WGS sequence"/>
</dbReference>
<name>A0A2M6WKI8_9BACT</name>
<dbReference type="PANTHER" id="PTHR11895">
    <property type="entry name" value="TRANSAMIDASE"/>
    <property type="match status" value="1"/>
</dbReference>
<dbReference type="InterPro" id="IPR023631">
    <property type="entry name" value="Amidase_dom"/>
</dbReference>
<feature type="domain" description="Amidase" evidence="1">
    <location>
        <begin position="1"/>
        <end position="289"/>
    </location>
</feature>
<protein>
    <submittedName>
        <fullName evidence="2">Asp-tRNA(Asn)/Glu-tRNA(Gln) amidotransferase subunit GatA</fullName>
    </submittedName>
</protein>
<organism evidence="2 3">
    <name type="scientific">Candidatus Harrisonbacteria bacterium CG10_big_fil_rev_8_21_14_0_10_38_8</name>
    <dbReference type="NCBI Taxonomy" id="1974582"/>
    <lineage>
        <taxon>Bacteria</taxon>
        <taxon>Candidatus Harrisoniibacteriota</taxon>
    </lineage>
</organism>
<evidence type="ECO:0000313" key="3">
    <source>
        <dbReference type="Proteomes" id="UP000229112"/>
    </source>
</evidence>
<reference evidence="3" key="1">
    <citation type="submission" date="2017-09" db="EMBL/GenBank/DDBJ databases">
        <title>Depth-based differentiation of microbial function through sediment-hosted aquifers and enrichment of novel symbionts in the deep terrestrial subsurface.</title>
        <authorList>
            <person name="Probst A.J."/>
            <person name="Ladd B."/>
            <person name="Jarett J.K."/>
            <person name="Geller-Mcgrath D.E."/>
            <person name="Sieber C.M.K."/>
            <person name="Emerson J.B."/>
            <person name="Anantharaman K."/>
            <person name="Thomas B.C."/>
            <person name="Malmstrom R."/>
            <person name="Stieglmeier M."/>
            <person name="Klingl A."/>
            <person name="Woyke T."/>
            <person name="Ryan C.M."/>
            <person name="Banfield J.F."/>
        </authorList>
    </citation>
    <scope>NUCLEOTIDE SEQUENCE [LARGE SCALE GENOMIC DNA]</scope>
</reference>
<dbReference type="EMBL" id="PFAY01000003">
    <property type="protein sequence ID" value="PIT93318.1"/>
    <property type="molecule type" value="Genomic_DNA"/>
</dbReference>
<dbReference type="InterPro" id="IPR036928">
    <property type="entry name" value="AS_sf"/>
</dbReference>
<dbReference type="PANTHER" id="PTHR11895:SF151">
    <property type="entry name" value="GLUTAMYL-TRNA(GLN) AMIDOTRANSFERASE SUBUNIT A"/>
    <property type="match status" value="1"/>
</dbReference>